<evidence type="ECO:0000313" key="1">
    <source>
        <dbReference type="EMBL" id="JAP25559.1"/>
    </source>
</evidence>
<reference evidence="1" key="1">
    <citation type="submission" date="2015-12" db="EMBL/GenBank/DDBJ databases">
        <title>Gene expression during late stages of embryo sac development: a critical building block for successful pollen-pistil interactions.</title>
        <authorList>
            <person name="Liu Y."/>
            <person name="Joly V."/>
            <person name="Sabar M."/>
            <person name="Matton D.P."/>
        </authorList>
    </citation>
    <scope>NUCLEOTIDE SEQUENCE</scope>
</reference>
<protein>
    <submittedName>
        <fullName evidence="1">Putative ovule protein</fullName>
    </submittedName>
</protein>
<dbReference type="EMBL" id="GEDG01013163">
    <property type="protein sequence ID" value="JAP25559.1"/>
    <property type="molecule type" value="Transcribed_RNA"/>
</dbReference>
<accession>A0A0V0HZK9</accession>
<dbReference type="AlphaFoldDB" id="A0A0V0HZK9"/>
<proteinExistence type="predicted"/>
<name>A0A0V0HZK9_SOLCH</name>
<organism evidence="1">
    <name type="scientific">Solanum chacoense</name>
    <name type="common">Chaco potato</name>
    <dbReference type="NCBI Taxonomy" id="4108"/>
    <lineage>
        <taxon>Eukaryota</taxon>
        <taxon>Viridiplantae</taxon>
        <taxon>Streptophyta</taxon>
        <taxon>Embryophyta</taxon>
        <taxon>Tracheophyta</taxon>
        <taxon>Spermatophyta</taxon>
        <taxon>Magnoliopsida</taxon>
        <taxon>eudicotyledons</taxon>
        <taxon>Gunneridae</taxon>
        <taxon>Pentapetalae</taxon>
        <taxon>asterids</taxon>
        <taxon>lamiids</taxon>
        <taxon>Solanales</taxon>
        <taxon>Solanaceae</taxon>
        <taxon>Solanoideae</taxon>
        <taxon>Solaneae</taxon>
        <taxon>Solanum</taxon>
    </lineage>
</organism>
<sequence length="92" mass="10519">MISSSRLLLLIFRKDAHKNLHRTGSYQLTVNPTTNDTSSGLIRDTLIPPDRFLIPPVSECTNDPAKVSKSYRPYKINALHLISLSHHYKKIY</sequence>